<dbReference type="EMBL" id="CM004469">
    <property type="protein sequence ID" value="OCT93091.1"/>
    <property type="molecule type" value="Genomic_DNA"/>
</dbReference>
<evidence type="ECO:0000256" key="5">
    <source>
        <dbReference type="ARBA" id="ARBA00023306"/>
    </source>
</evidence>
<dbReference type="Pfam" id="PF16500">
    <property type="entry name" value="Cyclin_N2"/>
    <property type="match status" value="1"/>
</dbReference>
<feature type="domain" description="Cyclin-like" evidence="7">
    <location>
        <begin position="299"/>
        <end position="381"/>
    </location>
</feature>
<evidence type="ECO:0000256" key="4">
    <source>
        <dbReference type="ARBA" id="ARBA00023127"/>
    </source>
</evidence>
<dbReference type="InterPro" id="IPR004367">
    <property type="entry name" value="Cyclin_C-dom"/>
</dbReference>
<dbReference type="PROSITE" id="PS00292">
    <property type="entry name" value="CYCLINS"/>
    <property type="match status" value="1"/>
</dbReference>
<dbReference type="InterPro" id="IPR036915">
    <property type="entry name" value="Cyclin-like_sf"/>
</dbReference>
<keyword evidence="4 6" id="KW-0195">Cyclin</keyword>
<dbReference type="InterPro" id="IPR006671">
    <property type="entry name" value="Cyclin_N"/>
</dbReference>
<dbReference type="AlphaFoldDB" id="A0A974HX35"/>
<dbReference type="Gene3D" id="1.10.472.10">
    <property type="entry name" value="Cyclin-like"/>
    <property type="match status" value="2"/>
</dbReference>
<evidence type="ECO:0000313" key="10">
    <source>
        <dbReference type="Proteomes" id="UP000694892"/>
    </source>
</evidence>
<dbReference type="InterPro" id="IPR032447">
    <property type="entry name" value="Cyclin-A_N"/>
</dbReference>
<dbReference type="CDD" id="cd20560">
    <property type="entry name" value="CYCLIN_CCNA1_rpt1"/>
    <property type="match status" value="1"/>
</dbReference>
<dbReference type="SMART" id="SM01332">
    <property type="entry name" value="Cyclin_C"/>
    <property type="match status" value="1"/>
</dbReference>
<dbReference type="InterPro" id="IPR039361">
    <property type="entry name" value="Cyclin"/>
</dbReference>
<proteinExistence type="inferred from homology"/>
<dbReference type="Proteomes" id="UP000694892">
    <property type="component" value="Chromosome 2S"/>
</dbReference>
<dbReference type="Pfam" id="PF00134">
    <property type="entry name" value="Cyclin_N"/>
    <property type="match status" value="1"/>
</dbReference>
<dbReference type="SMART" id="SM00385">
    <property type="entry name" value="CYCLIN"/>
    <property type="match status" value="2"/>
</dbReference>
<accession>A0A974HX35</accession>
<dbReference type="PANTHER" id="PTHR10177">
    <property type="entry name" value="CYCLINS"/>
    <property type="match status" value="1"/>
</dbReference>
<protein>
    <recommendedName>
        <fullName evidence="11">Cyclin-A1</fullName>
    </recommendedName>
</protein>
<dbReference type="GO" id="GO:0051301">
    <property type="term" value="P:cell division"/>
    <property type="evidence" value="ECO:0007669"/>
    <property type="project" value="UniProtKB-KW"/>
</dbReference>
<organism evidence="9 10">
    <name type="scientific">Xenopus laevis</name>
    <name type="common">African clawed frog</name>
    <dbReference type="NCBI Taxonomy" id="8355"/>
    <lineage>
        <taxon>Eukaryota</taxon>
        <taxon>Metazoa</taxon>
        <taxon>Chordata</taxon>
        <taxon>Craniata</taxon>
        <taxon>Vertebrata</taxon>
        <taxon>Euteleostomi</taxon>
        <taxon>Amphibia</taxon>
        <taxon>Batrachia</taxon>
        <taxon>Anura</taxon>
        <taxon>Pipoidea</taxon>
        <taxon>Pipidae</taxon>
        <taxon>Xenopodinae</taxon>
        <taxon>Xenopus</taxon>
        <taxon>Xenopus</taxon>
    </lineage>
</organism>
<evidence type="ECO:0000256" key="3">
    <source>
        <dbReference type="ARBA" id="ARBA00022776"/>
    </source>
</evidence>
<gene>
    <name evidence="9" type="ORF">XELAEV_18016158mg</name>
</gene>
<feature type="domain" description="Cyclin-like" evidence="7">
    <location>
        <begin position="202"/>
        <end position="286"/>
    </location>
</feature>
<evidence type="ECO:0000256" key="6">
    <source>
        <dbReference type="RuleBase" id="RU000383"/>
    </source>
</evidence>
<reference evidence="10" key="1">
    <citation type="journal article" date="2016" name="Nature">
        <title>Genome evolution in the allotetraploid frog Xenopus laevis.</title>
        <authorList>
            <person name="Session A.M."/>
            <person name="Uno Y."/>
            <person name="Kwon T."/>
            <person name="Chapman J.A."/>
            <person name="Toyoda A."/>
            <person name="Takahashi S."/>
            <person name="Fukui A."/>
            <person name="Hikosaka A."/>
            <person name="Suzuki A."/>
            <person name="Kondo M."/>
            <person name="van Heeringen S.J."/>
            <person name="Quigley I."/>
            <person name="Heinz S."/>
            <person name="Ogino H."/>
            <person name="Ochi H."/>
            <person name="Hellsten U."/>
            <person name="Lyons J.B."/>
            <person name="Simakov O."/>
            <person name="Putnam N."/>
            <person name="Stites J."/>
            <person name="Kuroki Y."/>
            <person name="Tanaka T."/>
            <person name="Michiue T."/>
            <person name="Watanabe M."/>
            <person name="Bogdanovic O."/>
            <person name="Lister R."/>
            <person name="Georgiou G."/>
            <person name="Paranjpe S.S."/>
            <person name="van Kruijsbergen I."/>
            <person name="Shu S."/>
            <person name="Carlson J."/>
            <person name="Kinoshita T."/>
            <person name="Ohta Y."/>
            <person name="Mawaribuchi S."/>
            <person name="Jenkins J."/>
            <person name="Grimwood J."/>
            <person name="Schmutz J."/>
            <person name="Mitros T."/>
            <person name="Mozaffari S.V."/>
            <person name="Suzuki Y."/>
            <person name="Haramoto Y."/>
            <person name="Yamamoto T.S."/>
            <person name="Takagi C."/>
            <person name="Heald R."/>
            <person name="Miller K."/>
            <person name="Haudenschild C."/>
            <person name="Kitzman J."/>
            <person name="Nakayama T."/>
            <person name="Izutsu Y."/>
            <person name="Robert J."/>
            <person name="Fortriede J."/>
            <person name="Burns K."/>
            <person name="Lotay V."/>
            <person name="Karimi K."/>
            <person name="Yasuoka Y."/>
            <person name="Dichmann D.S."/>
            <person name="Flajnik M.F."/>
            <person name="Houston D.W."/>
            <person name="Shendure J."/>
            <person name="DuPasquier L."/>
            <person name="Vize P.D."/>
            <person name="Zorn A.M."/>
            <person name="Ito M."/>
            <person name="Marcotte E.M."/>
            <person name="Wallingford J.B."/>
            <person name="Ito Y."/>
            <person name="Asashima M."/>
            <person name="Ueno N."/>
            <person name="Matsuda Y."/>
            <person name="Veenstra G.J."/>
            <person name="Fujiyama A."/>
            <person name="Harland R.M."/>
            <person name="Taira M."/>
            <person name="Rokhsar D.S."/>
        </authorList>
    </citation>
    <scope>NUCLEOTIDE SEQUENCE [LARGE SCALE GENOMIC DNA]</scope>
    <source>
        <strain evidence="10">J</strain>
    </source>
</reference>
<keyword evidence="3" id="KW-0498">Mitosis</keyword>
<dbReference type="OMA" id="YKSSKYC"/>
<evidence type="ECO:0000259" key="7">
    <source>
        <dbReference type="SMART" id="SM00385"/>
    </source>
</evidence>
<evidence type="ECO:0000256" key="2">
    <source>
        <dbReference type="ARBA" id="ARBA00022618"/>
    </source>
</evidence>
<evidence type="ECO:0000313" key="9">
    <source>
        <dbReference type="EMBL" id="OCT93091.1"/>
    </source>
</evidence>
<sequence length="418" mass="46815">MRRSMASNGHILTASSVVGASSAFQNPCLAKVEVQPNLPQRTVLGVIGDNEQRRRSVSRGGVPAKSLPGIENVLAFPGKILSANPAPVAPKPSFTVYVDEPTETYSVEIDCPSLDDEDSNIVKQNIHLLLDISEASPMVVDTSPQTSPEDDSVTDPDAVAVSEYIHEIHQYLREAELKHRPKAYYMRKQPDITSAMRTILVDWLVEVGEEYKLHTETLYLAMNYLDRFLSCMSVLRGKLQLVGTAAILLASKYEEIYPPDVDEFVYITDDTYSKKQLLRMEHVLLKVLAFDLTVPTVNQFLLQYLQRHAVSVKTEHLAMYMAELTLLEVEPFLKYVPSLTAAAAYCLANYALNKVFWPETLEAFTGYALSDIAPCLSDLHQFCLGAPYQAQQAIREKYKTTKYMQVSLLEMPSILPLN</sequence>
<keyword evidence="2" id="KW-0132">Cell division</keyword>
<dbReference type="InterPro" id="IPR013763">
    <property type="entry name" value="Cyclin-like_dom"/>
</dbReference>
<evidence type="ECO:0008006" key="11">
    <source>
        <dbReference type="Google" id="ProtNLM"/>
    </source>
</evidence>
<evidence type="ECO:0000256" key="1">
    <source>
        <dbReference type="ARBA" id="ARBA00006955"/>
    </source>
</evidence>
<dbReference type="Pfam" id="PF02984">
    <property type="entry name" value="Cyclin_C"/>
    <property type="match status" value="1"/>
</dbReference>
<dbReference type="SUPFAM" id="SSF47954">
    <property type="entry name" value="Cyclin-like"/>
    <property type="match status" value="2"/>
</dbReference>
<evidence type="ECO:0000259" key="8">
    <source>
        <dbReference type="SMART" id="SM01332"/>
    </source>
</evidence>
<keyword evidence="5" id="KW-0131">Cell cycle</keyword>
<dbReference type="CDD" id="cd20563">
    <property type="entry name" value="CYCLIN_CCNA1_rpt2"/>
    <property type="match status" value="1"/>
</dbReference>
<feature type="domain" description="Cyclin C-terminal" evidence="8">
    <location>
        <begin position="295"/>
        <end position="412"/>
    </location>
</feature>
<dbReference type="FunFam" id="1.10.472.10:FF:000001">
    <property type="entry name" value="G2/mitotic-specific cyclin"/>
    <property type="match status" value="1"/>
</dbReference>
<dbReference type="InterPro" id="IPR048258">
    <property type="entry name" value="Cyclins_cyclin-box"/>
</dbReference>
<comment type="similarity">
    <text evidence="1">Belongs to the cyclin family. Cyclin AB subfamily.</text>
</comment>
<name>A0A974HX35_XENLA</name>